<sequence length="380" mass="44080">MNSELKKVDDFLNNFIQKNNKQKSNIFLRLNEVEYYEENKSGTFCHYPGCGDVAIDSHTYPKSFLRKIAGGNKVFATDIKHIVGNSYDVGVSDLVKDTHIKKSGVQPLFCKKHDADIFKAIEVKNINTDLETYLCLFLYRSYIYDYQLESEVHNPSVNRKINIDRPYSKKISKEDEIRYLFEQELSTKLISENASFHNSDIIKNKFDAIFLGKEKPNYSDFCKYFELKYYDLGCLPDFFASGSMFFSLDPQRIDNPLQSIYAIIPDKSLQTAYFCILMPNESIDSMKVVIENLEKLYNKYDKREFNKHIEFLLLDASQNIIMTETLYNNLKINGAYHLLVKACIALVMARLPICPYSSKSLRSYSYNLLKSIDLISNGHQ</sequence>
<evidence type="ECO:0000313" key="2">
    <source>
        <dbReference type="Proteomes" id="UP000315224"/>
    </source>
</evidence>
<proteinExistence type="predicted"/>
<comment type="caution">
    <text evidence="1">The sequence shown here is derived from an EMBL/GenBank/DDBJ whole genome shotgun (WGS) entry which is preliminary data.</text>
</comment>
<evidence type="ECO:0000313" key="1">
    <source>
        <dbReference type="EMBL" id="TQE88449.1"/>
    </source>
</evidence>
<protein>
    <submittedName>
        <fullName evidence="1">Uncharacterized protein</fullName>
    </submittedName>
</protein>
<dbReference type="RefSeq" id="WP_141600292.1">
    <property type="nucleotide sequence ID" value="NZ_VIEK01000008.1"/>
</dbReference>
<name>A0A540UVC9_STRSU</name>
<reference evidence="1 2" key="1">
    <citation type="submission" date="2019-06" db="EMBL/GenBank/DDBJ databases">
        <title>Comprehensive assessment of Oxford Nanopore MinION sequencing for bacterial characterization and routine diagnosis.</title>
        <authorList>
            <person name="Tan S."/>
            <person name="Dvorak C.M.T."/>
            <person name="Gebhart C."/>
            <person name="Estrada A."/>
            <person name="Marthaler D.G."/>
            <person name="Murtaugh M.P."/>
        </authorList>
    </citation>
    <scope>NUCLEOTIDE SEQUENCE [LARGE SCALE GENOMIC DNA]</scope>
    <source>
        <strain evidence="1 2">2017UMN1435.21</strain>
    </source>
</reference>
<gene>
    <name evidence="1" type="ORF">FH692_06105</name>
</gene>
<accession>A0A540UVC9</accession>
<dbReference type="Proteomes" id="UP000315224">
    <property type="component" value="Unassembled WGS sequence"/>
</dbReference>
<dbReference type="EMBL" id="VIEK01000008">
    <property type="protein sequence ID" value="TQE88449.1"/>
    <property type="molecule type" value="Genomic_DNA"/>
</dbReference>
<dbReference type="AlphaFoldDB" id="A0A540UVC9"/>
<organism evidence="1 2">
    <name type="scientific">Streptococcus suis</name>
    <dbReference type="NCBI Taxonomy" id="1307"/>
    <lineage>
        <taxon>Bacteria</taxon>
        <taxon>Bacillati</taxon>
        <taxon>Bacillota</taxon>
        <taxon>Bacilli</taxon>
        <taxon>Lactobacillales</taxon>
        <taxon>Streptococcaceae</taxon>
        <taxon>Streptococcus</taxon>
    </lineage>
</organism>